<protein>
    <submittedName>
        <fullName evidence="2">Uncharacterized protein</fullName>
    </submittedName>
</protein>
<proteinExistence type="predicted"/>
<accession>A0AAN6PEW0</accession>
<comment type="caution">
    <text evidence="2">The sequence shown here is derived from an EMBL/GenBank/DDBJ whole genome shotgun (WGS) entry which is preliminary data.</text>
</comment>
<name>A0AAN6PEW0_9PEZI</name>
<organism evidence="2 3">
    <name type="scientific">Parachaetomium inaequale</name>
    <dbReference type="NCBI Taxonomy" id="2588326"/>
    <lineage>
        <taxon>Eukaryota</taxon>
        <taxon>Fungi</taxon>
        <taxon>Dikarya</taxon>
        <taxon>Ascomycota</taxon>
        <taxon>Pezizomycotina</taxon>
        <taxon>Sordariomycetes</taxon>
        <taxon>Sordariomycetidae</taxon>
        <taxon>Sordariales</taxon>
        <taxon>Chaetomiaceae</taxon>
        <taxon>Parachaetomium</taxon>
    </lineage>
</organism>
<evidence type="ECO:0000313" key="2">
    <source>
        <dbReference type="EMBL" id="KAK4039372.1"/>
    </source>
</evidence>
<sequence length="432" mass="45353">MIMKRGVIAVSAFAWLQLAAAACCRSNKCLKAIALPALGQGIQDCSSLLAVTVTPAAGIITETITIVPTEHNTLVDTAVFTETVTTTAETQTQLVTIATTVTASTYTDVVTVTQTVLATETDLETVTTTLPATSYLLPVKARADTVVELASSIPSYASANCPSWDKYVSACKCAGVAPTTLTAEAPSPTTVTVSATGDAVTISVPTTISTTETVFVSATATTAATQVDTILVTATVSATESAVVSTTMTVTETVTETVTPSGPTCKPVSEVAPFKAEASEYLYNGSPMHLYANMINAVTGGIAWQLPSSSTSPAVRNKFVWKLDADGYLVLAYNVPPYAYEYVAYVGFSNNYGTIWPQVGPRVNVENSIRQRPDVYAKIKGCVNSETGELSLNAAGRTNILWCGAQMWMSFGAGEDINRGTCVKMYPKVIAA</sequence>
<dbReference type="PROSITE" id="PS51257">
    <property type="entry name" value="PROKAR_LIPOPROTEIN"/>
    <property type="match status" value="1"/>
</dbReference>
<gene>
    <name evidence="2" type="ORF">C8A01DRAFT_36670</name>
</gene>
<feature type="signal peptide" evidence="1">
    <location>
        <begin position="1"/>
        <end position="21"/>
    </location>
</feature>
<dbReference type="Proteomes" id="UP001303115">
    <property type="component" value="Unassembled WGS sequence"/>
</dbReference>
<feature type="chain" id="PRO_5042986687" evidence="1">
    <location>
        <begin position="22"/>
        <end position="432"/>
    </location>
</feature>
<evidence type="ECO:0000256" key="1">
    <source>
        <dbReference type="SAM" id="SignalP"/>
    </source>
</evidence>
<dbReference type="AlphaFoldDB" id="A0AAN6PEW0"/>
<reference evidence="3" key="1">
    <citation type="journal article" date="2023" name="Mol. Phylogenet. Evol.">
        <title>Genome-scale phylogeny and comparative genomics of the fungal order Sordariales.</title>
        <authorList>
            <person name="Hensen N."/>
            <person name="Bonometti L."/>
            <person name="Westerberg I."/>
            <person name="Brannstrom I.O."/>
            <person name="Guillou S."/>
            <person name="Cros-Aarteil S."/>
            <person name="Calhoun S."/>
            <person name="Haridas S."/>
            <person name="Kuo A."/>
            <person name="Mondo S."/>
            <person name="Pangilinan J."/>
            <person name="Riley R."/>
            <person name="LaButti K."/>
            <person name="Andreopoulos B."/>
            <person name="Lipzen A."/>
            <person name="Chen C."/>
            <person name="Yan M."/>
            <person name="Daum C."/>
            <person name="Ng V."/>
            <person name="Clum A."/>
            <person name="Steindorff A."/>
            <person name="Ohm R.A."/>
            <person name="Martin F."/>
            <person name="Silar P."/>
            <person name="Natvig D.O."/>
            <person name="Lalanne C."/>
            <person name="Gautier V."/>
            <person name="Ament-Velasquez S.L."/>
            <person name="Kruys A."/>
            <person name="Hutchinson M.I."/>
            <person name="Powell A.J."/>
            <person name="Barry K."/>
            <person name="Miller A.N."/>
            <person name="Grigoriev I.V."/>
            <person name="Debuchy R."/>
            <person name="Gladieux P."/>
            <person name="Hiltunen Thoren M."/>
            <person name="Johannesson H."/>
        </authorList>
    </citation>
    <scope>NUCLEOTIDE SEQUENCE [LARGE SCALE GENOMIC DNA]</scope>
    <source>
        <strain evidence="3">CBS 284.82</strain>
    </source>
</reference>
<keyword evidence="1" id="KW-0732">Signal</keyword>
<dbReference type="EMBL" id="MU854402">
    <property type="protein sequence ID" value="KAK4039372.1"/>
    <property type="molecule type" value="Genomic_DNA"/>
</dbReference>
<evidence type="ECO:0000313" key="3">
    <source>
        <dbReference type="Proteomes" id="UP001303115"/>
    </source>
</evidence>
<keyword evidence="3" id="KW-1185">Reference proteome</keyword>